<dbReference type="PANTHER" id="PTHR33531">
    <property type="entry name" value="RUBRERYTHRIN SUBFAMILY"/>
    <property type="match status" value="1"/>
</dbReference>
<dbReference type="SUPFAM" id="SSF47240">
    <property type="entry name" value="Ferritin-like"/>
    <property type="match status" value="1"/>
</dbReference>
<dbReference type="Gene3D" id="1.20.1260.10">
    <property type="match status" value="1"/>
</dbReference>
<dbReference type="InterPro" id="IPR009078">
    <property type="entry name" value="Ferritin-like_SF"/>
</dbReference>
<feature type="domain" description="Rubrerythrin diiron-binding" evidence="1">
    <location>
        <begin position="7"/>
        <end position="149"/>
    </location>
</feature>
<accession>A0A7V4DEK9</accession>
<dbReference type="AlphaFoldDB" id="A0A7V4DEK9"/>
<comment type="caution">
    <text evidence="2">The sequence shown here is derived from an EMBL/GenBank/DDBJ whole genome shotgun (WGS) entry which is preliminary data.</text>
</comment>
<dbReference type="CDD" id="cd01045">
    <property type="entry name" value="Ferritin_like_AB"/>
    <property type="match status" value="1"/>
</dbReference>
<dbReference type="GO" id="GO:0046872">
    <property type="term" value="F:metal ion binding"/>
    <property type="evidence" value="ECO:0007669"/>
    <property type="project" value="InterPro"/>
</dbReference>
<sequence length="174" mass="20808">MNLEAIFEFALKMEEDGRQFYLSGIPRVANPLSKEVLKRLADEELVHIERIQEGFERIRRGQQFVFESWGGIRKSTREYFENIFTEAQKRAEELIPPTSEELDVLQAAMDLESKAHRFYVERKKEVQEKDVQDFLDFLASEEYRHYNLLFNTYEYLRSPEEWHFGEEKPIFEGG</sequence>
<dbReference type="InterPro" id="IPR012347">
    <property type="entry name" value="Ferritin-like"/>
</dbReference>
<reference evidence="2" key="1">
    <citation type="journal article" date="2020" name="mSystems">
        <title>Genome- and Community-Level Interaction Insights into Carbon Utilization and Element Cycling Functions of Hydrothermarchaeota in Hydrothermal Sediment.</title>
        <authorList>
            <person name="Zhou Z."/>
            <person name="Liu Y."/>
            <person name="Xu W."/>
            <person name="Pan J."/>
            <person name="Luo Z.H."/>
            <person name="Li M."/>
        </authorList>
    </citation>
    <scope>NUCLEOTIDE SEQUENCE [LARGE SCALE GENOMIC DNA]</scope>
    <source>
        <strain evidence="2">SpSt-747</strain>
    </source>
</reference>
<name>A0A7V4DEK9_9BACT</name>
<evidence type="ECO:0000259" key="1">
    <source>
        <dbReference type="Pfam" id="PF02915"/>
    </source>
</evidence>
<dbReference type="Pfam" id="PF02915">
    <property type="entry name" value="Rubrerythrin"/>
    <property type="match status" value="1"/>
</dbReference>
<dbReference type="GO" id="GO:0016491">
    <property type="term" value="F:oxidoreductase activity"/>
    <property type="evidence" value="ECO:0007669"/>
    <property type="project" value="InterPro"/>
</dbReference>
<gene>
    <name evidence="2" type="ORF">ENV30_08295</name>
</gene>
<evidence type="ECO:0000313" key="2">
    <source>
        <dbReference type="EMBL" id="HGI31286.1"/>
    </source>
</evidence>
<dbReference type="InterPro" id="IPR003251">
    <property type="entry name" value="Rr_diiron-bd_dom"/>
</dbReference>
<organism evidence="2">
    <name type="scientific">Candidatus Caldatribacterium californiense</name>
    <dbReference type="NCBI Taxonomy" id="1454726"/>
    <lineage>
        <taxon>Bacteria</taxon>
        <taxon>Pseudomonadati</taxon>
        <taxon>Atribacterota</taxon>
        <taxon>Atribacteria</taxon>
        <taxon>Atribacterales</taxon>
        <taxon>Candidatus Caldatribacteriaceae</taxon>
        <taxon>Candidatus Caldatribacterium</taxon>
    </lineage>
</organism>
<protein>
    <recommendedName>
        <fullName evidence="1">Rubrerythrin diiron-binding domain-containing protein</fullName>
    </recommendedName>
</protein>
<dbReference type="PANTHER" id="PTHR33531:SF7">
    <property type="entry name" value="HYPOTHETICAL MEMBRANE PROTEIN, CONSERVED"/>
    <property type="match status" value="1"/>
</dbReference>
<proteinExistence type="predicted"/>
<dbReference type="EMBL" id="DTFV01000118">
    <property type="protein sequence ID" value="HGI31286.1"/>
    <property type="molecule type" value="Genomic_DNA"/>
</dbReference>